<evidence type="ECO:0000256" key="1">
    <source>
        <dbReference type="SAM" id="SignalP"/>
    </source>
</evidence>
<protein>
    <submittedName>
        <fullName evidence="2">Uncharacterized protein</fullName>
    </submittedName>
</protein>
<dbReference type="RefSeq" id="WP_202008800.1">
    <property type="nucleotide sequence ID" value="NZ_JAERRB010000003.1"/>
</dbReference>
<feature type="chain" id="PRO_5047486171" evidence="1">
    <location>
        <begin position="28"/>
        <end position="418"/>
    </location>
</feature>
<organism evidence="2 3">
    <name type="scientific">Chryseolinea lacunae</name>
    <dbReference type="NCBI Taxonomy" id="2801331"/>
    <lineage>
        <taxon>Bacteria</taxon>
        <taxon>Pseudomonadati</taxon>
        <taxon>Bacteroidota</taxon>
        <taxon>Cytophagia</taxon>
        <taxon>Cytophagales</taxon>
        <taxon>Fulvivirgaceae</taxon>
        <taxon>Chryseolinea</taxon>
    </lineage>
</organism>
<evidence type="ECO:0000313" key="2">
    <source>
        <dbReference type="EMBL" id="MBL0741419.1"/>
    </source>
</evidence>
<name>A0ABS1KPN2_9BACT</name>
<keyword evidence="1" id="KW-0732">Signal</keyword>
<comment type="caution">
    <text evidence="2">The sequence shown here is derived from an EMBL/GenBank/DDBJ whole genome shotgun (WGS) entry which is preliminary data.</text>
</comment>
<gene>
    <name evidence="2" type="ORF">JI741_09320</name>
</gene>
<sequence length="418" mass="46788">MRKKLSPHNLYRLFTFLIISACLSACSEPDNNFDRLLTLDPQVIPYVAQNHWVYATDVDGNILDVKKTNGREQLTLTSARPVGKFNLTIVSSSVHTDGITYINIETYADVDKGSTFAPIAGLGFSWSDSSSVDVKLNGYDGLPLAVWAANRKICSVRKQTIVGGTFNANLIMRGSPSDLLLISYRNGIPVYAKMPGAKNGDQIELDMNNNFTPFEHQRKLDFEGYANYGSIAGAYLDNDGKLASLFLNFIDTHRLGDQAAMEQPRIGYIDGFDTYMLNVTNAQPSGYVSYLKQGDIAASFESFTMPTFSFKVLNTNLPAFAYQFSEDFTYYTANFKYETNTLSMHWKISAPQGRQITLGDIPAEIAAVHPRIRPISFEYHDCTLTKVISGDSYQESILRLQRDLSRDIELYTFLPLNN</sequence>
<dbReference type="EMBL" id="JAERRB010000003">
    <property type="protein sequence ID" value="MBL0741419.1"/>
    <property type="molecule type" value="Genomic_DNA"/>
</dbReference>
<feature type="signal peptide" evidence="1">
    <location>
        <begin position="1"/>
        <end position="27"/>
    </location>
</feature>
<accession>A0ABS1KPN2</accession>
<reference evidence="2 3" key="1">
    <citation type="submission" date="2021-01" db="EMBL/GenBank/DDBJ databases">
        <title>Chryseolinea sp. Jin1 Genome sequencing and assembly.</title>
        <authorList>
            <person name="Kim I."/>
        </authorList>
    </citation>
    <scope>NUCLEOTIDE SEQUENCE [LARGE SCALE GENOMIC DNA]</scope>
    <source>
        <strain evidence="2 3">Jin1</strain>
    </source>
</reference>
<dbReference type="Proteomes" id="UP000613030">
    <property type="component" value="Unassembled WGS sequence"/>
</dbReference>
<evidence type="ECO:0000313" key="3">
    <source>
        <dbReference type="Proteomes" id="UP000613030"/>
    </source>
</evidence>
<keyword evidence="3" id="KW-1185">Reference proteome</keyword>
<proteinExistence type="predicted"/>